<gene>
    <name evidence="8" type="ORF">KFE25_014265</name>
</gene>
<feature type="transmembrane region" description="Helical" evidence="6">
    <location>
        <begin position="127"/>
        <end position="149"/>
    </location>
</feature>
<dbReference type="InterPro" id="IPR004307">
    <property type="entry name" value="TspO_MBR"/>
</dbReference>
<evidence type="ECO:0000256" key="1">
    <source>
        <dbReference type="ARBA" id="ARBA00004141"/>
    </source>
</evidence>
<dbReference type="EMBL" id="JAGTXO010000035">
    <property type="protein sequence ID" value="KAG8460120.1"/>
    <property type="molecule type" value="Genomic_DNA"/>
</dbReference>
<evidence type="ECO:0000256" key="5">
    <source>
        <dbReference type="ARBA" id="ARBA00023136"/>
    </source>
</evidence>
<keyword evidence="3 6" id="KW-0812">Transmembrane</keyword>
<comment type="similarity">
    <text evidence="2">Belongs to the TspO/BZRP family.</text>
</comment>
<keyword evidence="4 6" id="KW-1133">Transmembrane helix</keyword>
<keyword evidence="7" id="KW-0732">Signal</keyword>
<feature type="transmembrane region" description="Helical" evidence="6">
    <location>
        <begin position="186"/>
        <end position="205"/>
    </location>
</feature>
<protein>
    <recommendedName>
        <fullName evidence="10">Peripheral-type benzodiazepine receptor</fullName>
    </recommendedName>
</protein>
<name>A0A8J5XK34_DIALT</name>
<dbReference type="CDD" id="cd15904">
    <property type="entry name" value="TSPO_MBR"/>
    <property type="match status" value="1"/>
</dbReference>
<keyword evidence="5 6" id="KW-0472">Membrane</keyword>
<evidence type="ECO:0000256" key="2">
    <source>
        <dbReference type="ARBA" id="ARBA00007524"/>
    </source>
</evidence>
<feature type="transmembrane region" description="Helical" evidence="6">
    <location>
        <begin position="211"/>
        <end position="233"/>
    </location>
</feature>
<reference evidence="8" key="1">
    <citation type="submission" date="2021-05" db="EMBL/GenBank/DDBJ databases">
        <title>The genome of the haptophyte Pavlova lutheri (Diacronema luteri, Pavlovales) - a model for lipid biosynthesis in eukaryotic algae.</title>
        <authorList>
            <person name="Hulatt C.J."/>
            <person name="Posewitz M.C."/>
        </authorList>
    </citation>
    <scope>NUCLEOTIDE SEQUENCE</scope>
    <source>
        <strain evidence="8">NIVA-4/92</strain>
    </source>
</reference>
<dbReference type="GO" id="GO:0005741">
    <property type="term" value="C:mitochondrial outer membrane"/>
    <property type="evidence" value="ECO:0007669"/>
    <property type="project" value="TreeGrafter"/>
</dbReference>
<dbReference type="Gene3D" id="1.20.1260.100">
    <property type="entry name" value="TspO/MBR protein"/>
    <property type="match status" value="1"/>
</dbReference>
<dbReference type="AlphaFoldDB" id="A0A8J5XK34"/>
<evidence type="ECO:0000313" key="8">
    <source>
        <dbReference type="EMBL" id="KAG8460120.1"/>
    </source>
</evidence>
<evidence type="ECO:0000256" key="3">
    <source>
        <dbReference type="ARBA" id="ARBA00022692"/>
    </source>
</evidence>
<dbReference type="GO" id="GO:0033013">
    <property type="term" value="P:tetrapyrrole metabolic process"/>
    <property type="evidence" value="ECO:0007669"/>
    <property type="project" value="UniProtKB-ARBA"/>
</dbReference>
<dbReference type="InterPro" id="IPR038330">
    <property type="entry name" value="TspO/MBR-related_sf"/>
</dbReference>
<feature type="transmembrane region" description="Helical" evidence="6">
    <location>
        <begin position="85"/>
        <end position="106"/>
    </location>
</feature>
<dbReference type="PANTHER" id="PTHR10057:SF0">
    <property type="entry name" value="TRANSLOCATOR PROTEIN"/>
    <property type="match status" value="1"/>
</dbReference>
<sequence length="252" mass="26946">MTAARTLLVALAASLGGGHALVAERASLPLARCRPPPLAARSPLGAPRARVALLDGRELHVPPGIGLSHFSAVTLALPALSVGKTAAWIFGTIAAGMASGVVSKWLMQPDTWHWYDGLTKPRWQPPASAFARVWAVLYALLGYSAALVAASAPSPARTSAMWFYAASITLQFAWAPLFFGTRKLRLAANWNVLLLVMAVANARAFGEVEPLAGRLFVPYVAWIGFATALTFALDRLNRRRRLPPGEDERDGA</sequence>
<dbReference type="Pfam" id="PF03073">
    <property type="entry name" value="TspO_MBR"/>
    <property type="match status" value="1"/>
</dbReference>
<feature type="signal peptide" evidence="7">
    <location>
        <begin position="1"/>
        <end position="20"/>
    </location>
</feature>
<feature type="transmembrane region" description="Helical" evidence="6">
    <location>
        <begin position="161"/>
        <end position="179"/>
    </location>
</feature>
<proteinExistence type="inferred from homology"/>
<keyword evidence="9" id="KW-1185">Reference proteome</keyword>
<dbReference type="PANTHER" id="PTHR10057">
    <property type="entry name" value="PERIPHERAL-TYPE BENZODIAZEPINE RECEPTOR"/>
    <property type="match status" value="1"/>
</dbReference>
<evidence type="ECO:0000256" key="4">
    <source>
        <dbReference type="ARBA" id="ARBA00022989"/>
    </source>
</evidence>
<feature type="chain" id="PRO_5035192063" description="Peripheral-type benzodiazepine receptor" evidence="7">
    <location>
        <begin position="21"/>
        <end position="252"/>
    </location>
</feature>
<dbReference type="OrthoDB" id="8841220at2759"/>
<dbReference type="Proteomes" id="UP000751190">
    <property type="component" value="Unassembled WGS sequence"/>
</dbReference>
<evidence type="ECO:0008006" key="10">
    <source>
        <dbReference type="Google" id="ProtNLM"/>
    </source>
</evidence>
<organism evidence="8 9">
    <name type="scientific">Diacronema lutheri</name>
    <name type="common">Unicellular marine alga</name>
    <name type="synonym">Monochrysis lutheri</name>
    <dbReference type="NCBI Taxonomy" id="2081491"/>
    <lineage>
        <taxon>Eukaryota</taxon>
        <taxon>Haptista</taxon>
        <taxon>Haptophyta</taxon>
        <taxon>Pavlovophyceae</taxon>
        <taxon>Pavlovales</taxon>
        <taxon>Pavlovaceae</taxon>
        <taxon>Diacronema</taxon>
    </lineage>
</organism>
<accession>A0A8J5XK34</accession>
<evidence type="ECO:0000313" key="9">
    <source>
        <dbReference type="Proteomes" id="UP000751190"/>
    </source>
</evidence>
<comment type="subcellular location">
    <subcellularLocation>
        <location evidence="1">Membrane</location>
        <topology evidence="1">Multi-pass membrane protein</topology>
    </subcellularLocation>
</comment>
<dbReference type="FunFam" id="1.20.1260.100:FF:000001">
    <property type="entry name" value="translocator protein 2"/>
    <property type="match status" value="1"/>
</dbReference>
<comment type="caution">
    <text evidence="8">The sequence shown here is derived from an EMBL/GenBank/DDBJ whole genome shotgun (WGS) entry which is preliminary data.</text>
</comment>
<evidence type="ECO:0000256" key="6">
    <source>
        <dbReference type="SAM" id="Phobius"/>
    </source>
</evidence>
<evidence type="ECO:0000256" key="7">
    <source>
        <dbReference type="SAM" id="SignalP"/>
    </source>
</evidence>